<dbReference type="InterPro" id="IPR033433">
    <property type="entry name" value="GtaA_N"/>
</dbReference>
<dbReference type="InterPro" id="IPR032514">
    <property type="entry name" value="GtaA_central"/>
</dbReference>
<accession>A0A7J0A2H6</accession>
<evidence type="ECO:0000259" key="3">
    <source>
        <dbReference type="Pfam" id="PF16335"/>
    </source>
</evidence>
<reference evidence="6 7" key="1">
    <citation type="submission" date="2019-03" db="EMBL/GenBank/DDBJ databases">
        <title>Diversity of the mouse oral microbiome.</title>
        <authorList>
            <person name="Joseph S."/>
            <person name="Aduse-Opoku J."/>
            <person name="Curtis M."/>
            <person name="Wade W."/>
            <person name="Hashim A."/>
        </authorList>
    </citation>
    <scope>NUCLEOTIDE SEQUENCE [LARGE SCALE GENOMIC DNA]</scope>
    <source>
        <strain evidence="6 7">P2318</strain>
    </source>
</reference>
<keyword evidence="1" id="KW-0472">Membrane</keyword>
<evidence type="ECO:0000313" key="8">
    <source>
        <dbReference type="Proteomes" id="UP000491181"/>
    </source>
</evidence>
<dbReference type="Pfam" id="PF17168">
    <property type="entry name" value="DUF5127"/>
    <property type="match status" value="1"/>
</dbReference>
<evidence type="ECO:0000259" key="2">
    <source>
        <dbReference type="Pfam" id="PF16334"/>
    </source>
</evidence>
<organism evidence="5 8">
    <name type="scientific">Bacteroides acidifaciens</name>
    <dbReference type="NCBI Taxonomy" id="85831"/>
    <lineage>
        <taxon>Bacteria</taxon>
        <taxon>Pseudomonadati</taxon>
        <taxon>Bacteroidota</taxon>
        <taxon>Bacteroidia</taxon>
        <taxon>Bacteroidales</taxon>
        <taxon>Bacteroidaceae</taxon>
        <taxon>Bacteroides</taxon>
    </lineage>
</organism>
<comment type="caution">
    <text evidence="5">The sequence shown here is derived from an EMBL/GenBank/DDBJ whole genome shotgun (WGS) entry which is preliminary data.</text>
</comment>
<proteinExistence type="predicted"/>
<feature type="transmembrane region" description="Helical" evidence="1">
    <location>
        <begin position="7"/>
        <end position="27"/>
    </location>
</feature>
<reference evidence="5 8" key="2">
    <citation type="journal article" date="2020" name="Microbiome">
        <title>Single-cell genomics of uncultured bacteria reveals dietary fiber responders in the mouse gut microbiota.</title>
        <authorList>
            <person name="Chijiiwa R."/>
            <person name="Hosokawa M."/>
            <person name="Kogawa M."/>
            <person name="Nishikawa Y."/>
            <person name="Ide K."/>
            <person name="Sakanashi C."/>
            <person name="Takahashi K."/>
            <person name="Takeyama H."/>
        </authorList>
    </citation>
    <scope>NUCLEOTIDE SEQUENCE [LARGE SCALE GENOMIC DNA]</scope>
    <source>
        <strain evidence="5">IMSAGC_001</strain>
    </source>
</reference>
<feature type="domain" description="DUF4964" evidence="2">
    <location>
        <begin position="42"/>
        <end position="104"/>
    </location>
</feature>
<dbReference type="PANTHER" id="PTHR31987">
    <property type="entry name" value="GLUTAMINASE A-RELATED"/>
    <property type="match status" value="1"/>
</dbReference>
<evidence type="ECO:0000313" key="6">
    <source>
        <dbReference type="EMBL" id="TFU44752.1"/>
    </source>
</evidence>
<keyword evidence="1" id="KW-1133">Transmembrane helix</keyword>
<dbReference type="InterPro" id="IPR032515">
    <property type="entry name" value="DUF4964"/>
</dbReference>
<feature type="domain" description="Glutaminase A N-terminal" evidence="4">
    <location>
        <begin position="269"/>
        <end position="334"/>
    </location>
</feature>
<evidence type="ECO:0000259" key="4">
    <source>
        <dbReference type="Pfam" id="PF17168"/>
    </source>
</evidence>
<evidence type="ECO:0000313" key="7">
    <source>
        <dbReference type="Proteomes" id="UP000298073"/>
    </source>
</evidence>
<dbReference type="OrthoDB" id="1039751at2"/>
<dbReference type="PROSITE" id="PS51257">
    <property type="entry name" value="PROKAR_LIPOPROTEIN"/>
    <property type="match status" value="1"/>
</dbReference>
<gene>
    <name evidence="6" type="ORF">E4T97_21385</name>
    <name evidence="5" type="ORF">IMSAGC001_01728</name>
</gene>
<evidence type="ECO:0000313" key="5">
    <source>
        <dbReference type="EMBL" id="GFH86320.1"/>
    </source>
</evidence>
<dbReference type="Pfam" id="PF16335">
    <property type="entry name" value="GtaA_6_Hairpin"/>
    <property type="match status" value="1"/>
</dbReference>
<dbReference type="EMBL" id="SPPV01000101">
    <property type="protein sequence ID" value="TFU44752.1"/>
    <property type="molecule type" value="Genomic_DNA"/>
</dbReference>
<dbReference type="AlphaFoldDB" id="A0A7J0A2H6"/>
<keyword evidence="1" id="KW-0812">Transmembrane</keyword>
<dbReference type="Pfam" id="PF16334">
    <property type="entry name" value="DUF4964"/>
    <property type="match status" value="1"/>
</dbReference>
<dbReference type="EMBL" id="BLLS01000036">
    <property type="protein sequence ID" value="GFH86320.1"/>
    <property type="molecule type" value="Genomic_DNA"/>
</dbReference>
<protein>
    <submittedName>
        <fullName evidence="6">DUF5127 domain-containing protein</fullName>
    </submittedName>
</protein>
<dbReference type="PANTHER" id="PTHR31987:SF1">
    <property type="entry name" value="GLUTAMINASE A"/>
    <property type="match status" value="1"/>
</dbReference>
<sequence length="630" mass="71737">MEIRTYISLVATWRMIIILGIISLVYACSCPDEKISHLSAIAPSRHTLLAVTPSLSLQLTGDTLNKSYPQLRTGKVFPITGLLRVDGILYRFMGGDSLRISPLASLSEDTVGWTGKYSFLFPGKGWEQRIYDDSWWSEGKGAFGPVKGYYYPAHTLWGAENIYVRRHIKVDNKEVFKNHKVYARYVCDDQIKLFCNGGFLLENGFTHLTKCQRLTDEAVSQIVDGDNVLAAYCRNTGGAGLLDFGLYIENKTYADAKPATLKKIDVQATQTQFIFQCGEVDLQIDFVSPSLSEKWDLTDWPVGFLSYQVCTESGKEHAVEVLFDVDTEWMFDKREIDSWIEQDWRFVKSDSLYLAMAADETTFSCMDGHAILSQKLYVGNERDKDSSGVLLVGYEEGQVLQYDGEALSPLWNSDGTREVKELMKSVGNRYKELKAECDILDNRWNTKALQAGDKTLAEQMLPAYRNFISSHRFISSSDNKLFCFGDTLGNVREAYENFPTLLFFNRTDWMKGLLNPVFAYCEDIHWVKKYPPYDIGLYPIASKQVKLEDCAVEAAVNMLMMTTAIVEAEQDFDYAGMHWEQLEVWADYLQQKMKKETYPIIGLLDENDERVKCVLGLAAYYKLIQLKGNL</sequence>
<dbReference type="InterPro" id="IPR052743">
    <property type="entry name" value="Glutaminase_GtaA"/>
</dbReference>
<feature type="domain" description="Glutaminase A central" evidence="3">
    <location>
        <begin position="490"/>
        <end position="628"/>
    </location>
</feature>
<dbReference type="Proteomes" id="UP000298073">
    <property type="component" value="Unassembled WGS sequence"/>
</dbReference>
<evidence type="ECO:0000256" key="1">
    <source>
        <dbReference type="SAM" id="Phobius"/>
    </source>
</evidence>
<name>A0A7J0A2H6_9BACE</name>
<dbReference type="Proteomes" id="UP000491181">
    <property type="component" value="Unassembled WGS sequence"/>
</dbReference>
<dbReference type="RefSeq" id="WP_135039444.1">
    <property type="nucleotide sequence ID" value="NZ_BLLS01000036.1"/>
</dbReference>